<dbReference type="Pfam" id="PF21760">
    <property type="entry name" value="SecD_1st"/>
    <property type="match status" value="1"/>
</dbReference>
<dbReference type="GO" id="GO:0043952">
    <property type="term" value="P:protein transport by the Sec complex"/>
    <property type="evidence" value="ECO:0007669"/>
    <property type="project" value="UniProtKB-UniRule"/>
</dbReference>
<dbReference type="GO" id="GO:0006605">
    <property type="term" value="P:protein targeting"/>
    <property type="evidence" value="ECO:0007669"/>
    <property type="project" value="UniProtKB-UniRule"/>
</dbReference>
<evidence type="ECO:0000256" key="1">
    <source>
        <dbReference type="ARBA" id="ARBA00004651"/>
    </source>
</evidence>
<dbReference type="Gene3D" id="3.30.70.3400">
    <property type="match status" value="2"/>
</dbReference>
<dbReference type="Pfam" id="PF22599">
    <property type="entry name" value="SecDF_P1_head"/>
    <property type="match status" value="1"/>
</dbReference>
<keyword evidence="8 9" id="KW-0472">Membrane</keyword>
<dbReference type="HAMAP" id="MF_01463_B">
    <property type="entry name" value="SecD_B"/>
    <property type="match status" value="1"/>
</dbReference>
<dbReference type="GO" id="GO:0065002">
    <property type="term" value="P:intracellular protein transmembrane transport"/>
    <property type="evidence" value="ECO:0007669"/>
    <property type="project" value="UniProtKB-UniRule"/>
</dbReference>
<evidence type="ECO:0000256" key="2">
    <source>
        <dbReference type="ARBA" id="ARBA00022448"/>
    </source>
</evidence>
<name>A0A838Y6R0_9GAMM</name>
<dbReference type="InterPro" id="IPR054384">
    <property type="entry name" value="SecDF_P1_head"/>
</dbReference>
<dbReference type="NCBIfam" id="TIGR01129">
    <property type="entry name" value="secD"/>
    <property type="match status" value="1"/>
</dbReference>
<dbReference type="InterPro" id="IPR048631">
    <property type="entry name" value="SecD_1st"/>
</dbReference>
<dbReference type="NCBIfam" id="TIGR00916">
    <property type="entry name" value="2A0604s01"/>
    <property type="match status" value="1"/>
</dbReference>
<dbReference type="GO" id="GO:0005886">
    <property type="term" value="C:plasma membrane"/>
    <property type="evidence" value="ECO:0007669"/>
    <property type="project" value="UniProtKB-SubCell"/>
</dbReference>
<feature type="transmembrane region" description="Helical" evidence="9">
    <location>
        <begin position="458"/>
        <end position="478"/>
    </location>
</feature>
<evidence type="ECO:0000259" key="10">
    <source>
        <dbReference type="Pfam" id="PF02355"/>
    </source>
</evidence>
<evidence type="ECO:0000259" key="11">
    <source>
        <dbReference type="Pfam" id="PF13721"/>
    </source>
</evidence>
<feature type="transmembrane region" description="Helical" evidence="9">
    <location>
        <begin position="582"/>
        <end position="606"/>
    </location>
</feature>
<feature type="domain" description="SecD export protein N-terminal TM" evidence="11">
    <location>
        <begin position="1"/>
        <end position="103"/>
    </location>
</feature>
<feature type="transmembrane region" description="Helical" evidence="9">
    <location>
        <begin position="7"/>
        <end position="25"/>
    </location>
</feature>
<dbReference type="PANTHER" id="PTHR30081:SF1">
    <property type="entry name" value="PROTEIN TRANSLOCASE SUBUNIT SECD"/>
    <property type="match status" value="1"/>
</dbReference>
<proteinExistence type="inferred from homology"/>
<dbReference type="Proteomes" id="UP000551848">
    <property type="component" value="Unassembled WGS sequence"/>
</dbReference>
<dbReference type="AlphaFoldDB" id="A0A838Y6R0"/>
<dbReference type="InterPro" id="IPR022646">
    <property type="entry name" value="SecD/SecF_CS"/>
</dbReference>
<keyword evidence="4 9" id="KW-0812">Transmembrane</keyword>
<protein>
    <recommendedName>
        <fullName evidence="9">Protein translocase subunit SecD</fullName>
    </recommendedName>
</protein>
<reference evidence="14 15" key="1">
    <citation type="submission" date="2020-06" db="EMBL/GenBank/DDBJ databases">
        <title>Dysbiosis in marine aquaculture revealed through microbiome analysis: reverse ecology for environmental sustainability.</title>
        <authorList>
            <person name="Haro-Moreno J.M."/>
            <person name="Coutinho F.H."/>
            <person name="Zaragoza-Solas A."/>
            <person name="Picazo A."/>
            <person name="Almagro-Moreno S."/>
            <person name="Lopez-Perez M."/>
        </authorList>
    </citation>
    <scope>NUCLEOTIDE SEQUENCE [LARGE SCALE GENOMIC DNA]</scope>
    <source>
        <strain evidence="14">MCMED-G41</strain>
    </source>
</reference>
<evidence type="ECO:0000256" key="9">
    <source>
        <dbReference type="HAMAP-Rule" id="MF_01463"/>
    </source>
</evidence>
<feature type="domain" description="Protein export membrane protein SecD/SecF C-terminal" evidence="10">
    <location>
        <begin position="440"/>
        <end position="608"/>
    </location>
</feature>
<keyword evidence="3 9" id="KW-1003">Cell membrane</keyword>
<dbReference type="FunFam" id="1.20.1640.10:FF:000004">
    <property type="entry name" value="Protein translocase subunit SecD"/>
    <property type="match status" value="1"/>
</dbReference>
<evidence type="ECO:0000256" key="6">
    <source>
        <dbReference type="ARBA" id="ARBA00022989"/>
    </source>
</evidence>
<comment type="subcellular location">
    <subcellularLocation>
        <location evidence="1 9">Cell membrane</location>
        <topology evidence="1 9">Multi-pass membrane protein</topology>
    </subcellularLocation>
</comment>
<dbReference type="InterPro" id="IPR048634">
    <property type="entry name" value="SecD_SecF_C"/>
</dbReference>
<sequence>MNRFSIWTYVFILSVLSIGIIYSLPNLYPAKPAIQIAYTDSGKSADQQLLIQVREILDNKDIGTESVGLKENNIVAKFNSLDDQLAGKAALQRALLDQAIVALNLEPSTPQWLRDIGGGPLKLGLDLSGGVHFLLEVDIDSALDNRLESLLNEYRKKFRDDRINVESSRKDNKDLLFSFSSDEDYSKALKIFTQDNVTPLGTSLFDLRPNALRNLMELSYSQSAIKEIRDYAVGQNLMTLRNRVNELGVSEPIVQRQGSSRIVVQLPGVQDTTAAKKIIGKTANLEFRLEAASTSSRLRKEEFDFQDERMGSAFLEKNIIVAGERVTNANSGFDESGFAQVNITLDMQGGRAMQKATNGNIGRRLGVLFVEQKNKSVLTKDSNGEDVIEQSSYIEKKIISLATVQAVLGTNFRITGVGSPQEASELALLLRAGALAAPMKFVEERTVGPSLGKENIELGVRSIIIGLLSVIAFMLFYYRWFGLAANIALFANVVLITGFMSLLGATLTLPGIAGIVLTIGMAVDANVLIFSRIREELKAGKEPQTAIQEGFSRAFVTIVDANVTTLIASIILYAIGTGPVKGFAITLSIGILTSMFTAILGTRAIINIMYGNKNLKELRV</sequence>
<dbReference type="InterPro" id="IPR027398">
    <property type="entry name" value="SecD-TM"/>
</dbReference>
<dbReference type="Gene3D" id="1.20.1640.10">
    <property type="entry name" value="Multidrug efflux transporter AcrB transmembrane domain"/>
    <property type="match status" value="1"/>
</dbReference>
<dbReference type="Pfam" id="PF13721">
    <property type="entry name" value="SecD-TM1"/>
    <property type="match status" value="1"/>
</dbReference>
<gene>
    <name evidence="9 14" type="primary">secD</name>
    <name evidence="14" type="ORF">H2072_03235</name>
</gene>
<dbReference type="Pfam" id="PF07549">
    <property type="entry name" value="Sec_GG"/>
    <property type="match status" value="1"/>
</dbReference>
<evidence type="ECO:0000313" key="14">
    <source>
        <dbReference type="EMBL" id="MBA4692742.1"/>
    </source>
</evidence>
<feature type="transmembrane region" description="Helical" evidence="9">
    <location>
        <begin position="554"/>
        <end position="576"/>
    </location>
</feature>
<dbReference type="GO" id="GO:0015450">
    <property type="term" value="F:protein-transporting ATPase activity"/>
    <property type="evidence" value="ECO:0007669"/>
    <property type="project" value="InterPro"/>
</dbReference>
<feature type="transmembrane region" description="Helical" evidence="9">
    <location>
        <begin position="511"/>
        <end position="533"/>
    </location>
</feature>
<comment type="caution">
    <text evidence="14">The sequence shown here is derived from an EMBL/GenBank/DDBJ whole genome shotgun (WGS) entry which is preliminary data.</text>
</comment>
<evidence type="ECO:0000313" key="15">
    <source>
        <dbReference type="Proteomes" id="UP000551848"/>
    </source>
</evidence>
<dbReference type="InterPro" id="IPR001036">
    <property type="entry name" value="Acrflvin-R"/>
</dbReference>
<organism evidence="14 15">
    <name type="scientific">SAR86 cluster bacterium</name>
    <dbReference type="NCBI Taxonomy" id="2030880"/>
    <lineage>
        <taxon>Bacteria</taxon>
        <taxon>Pseudomonadati</taxon>
        <taxon>Pseudomonadota</taxon>
        <taxon>Gammaproteobacteria</taxon>
        <taxon>SAR86 cluster</taxon>
    </lineage>
</organism>
<dbReference type="InterPro" id="IPR005791">
    <property type="entry name" value="SecD"/>
</dbReference>
<dbReference type="PRINTS" id="PR00702">
    <property type="entry name" value="ACRIFLAVINRP"/>
</dbReference>
<evidence type="ECO:0000256" key="7">
    <source>
        <dbReference type="ARBA" id="ARBA00023010"/>
    </source>
</evidence>
<comment type="subunit">
    <text evidence="9">Forms a complex with SecF. Part of the essential Sec protein translocation apparatus which comprises SecA, SecYEG and auxiliary proteins SecDF-YajC and YidC.</text>
</comment>
<accession>A0A838Y6R0</accession>
<keyword evidence="2 9" id="KW-0813">Transport</keyword>
<evidence type="ECO:0000259" key="12">
    <source>
        <dbReference type="Pfam" id="PF21760"/>
    </source>
</evidence>
<dbReference type="EMBL" id="JACETL010000035">
    <property type="protein sequence ID" value="MBA4692742.1"/>
    <property type="molecule type" value="Genomic_DNA"/>
</dbReference>
<evidence type="ECO:0000256" key="8">
    <source>
        <dbReference type="ARBA" id="ARBA00023136"/>
    </source>
</evidence>
<comment type="function">
    <text evidence="9">Part of the Sec protein translocase complex. Interacts with the SecYEG preprotein conducting channel. SecDF uses the proton motive force (PMF) to complete protein translocation after the ATP-dependent function of SecA.</text>
</comment>
<dbReference type="Gene3D" id="3.30.1360.200">
    <property type="match status" value="1"/>
</dbReference>
<feature type="domain" description="Protein translocase subunit SecDF P1" evidence="12">
    <location>
        <begin position="234"/>
        <end position="290"/>
    </location>
</feature>
<keyword evidence="7 9" id="KW-0811">Translocation</keyword>
<dbReference type="Pfam" id="PF02355">
    <property type="entry name" value="SecD_SecF_C"/>
    <property type="match status" value="1"/>
</dbReference>
<evidence type="ECO:0000256" key="3">
    <source>
        <dbReference type="ARBA" id="ARBA00022475"/>
    </source>
</evidence>
<keyword evidence="6 9" id="KW-1133">Transmembrane helix</keyword>
<dbReference type="SUPFAM" id="SSF82866">
    <property type="entry name" value="Multidrug efflux transporter AcrB transmembrane domain"/>
    <property type="match status" value="1"/>
</dbReference>
<evidence type="ECO:0000259" key="13">
    <source>
        <dbReference type="Pfam" id="PF22599"/>
    </source>
</evidence>
<dbReference type="InterPro" id="IPR055344">
    <property type="entry name" value="SecD_SecF_C_bact"/>
</dbReference>
<comment type="similarity">
    <text evidence="9">Belongs to the SecD/SecF family. SecD subfamily.</text>
</comment>
<evidence type="ECO:0000256" key="4">
    <source>
        <dbReference type="ARBA" id="ARBA00022692"/>
    </source>
</evidence>
<dbReference type="PANTHER" id="PTHR30081">
    <property type="entry name" value="PROTEIN-EXPORT MEMBRANE PROTEIN SEC"/>
    <property type="match status" value="1"/>
</dbReference>
<dbReference type="InterPro" id="IPR022813">
    <property type="entry name" value="SecD/SecF_arch_bac"/>
</dbReference>
<dbReference type="FunFam" id="3.30.70.3400:FF:000003">
    <property type="entry name" value="Preprotein translocase subunit SecD"/>
    <property type="match status" value="1"/>
</dbReference>
<evidence type="ECO:0000256" key="5">
    <source>
        <dbReference type="ARBA" id="ARBA00022927"/>
    </source>
</evidence>
<keyword evidence="5 9" id="KW-0653">Protein transport</keyword>
<feature type="transmembrane region" description="Helical" evidence="9">
    <location>
        <begin position="485"/>
        <end position="505"/>
    </location>
</feature>
<feature type="domain" description="SecDF P1 head subdomain" evidence="13">
    <location>
        <begin position="311"/>
        <end position="437"/>
    </location>
</feature>